<organism evidence="6 7">
    <name type="scientific">Trypanosoma conorhini</name>
    <dbReference type="NCBI Taxonomy" id="83891"/>
    <lineage>
        <taxon>Eukaryota</taxon>
        <taxon>Discoba</taxon>
        <taxon>Euglenozoa</taxon>
        <taxon>Kinetoplastea</taxon>
        <taxon>Metakinetoplastina</taxon>
        <taxon>Trypanosomatida</taxon>
        <taxon>Trypanosomatidae</taxon>
        <taxon>Trypanosoma</taxon>
    </lineage>
</organism>
<dbReference type="InterPro" id="IPR012677">
    <property type="entry name" value="Nucleotide-bd_a/b_plait_sf"/>
</dbReference>
<evidence type="ECO:0000256" key="3">
    <source>
        <dbReference type="PROSITE-ProRule" id="PRU00176"/>
    </source>
</evidence>
<keyword evidence="2 3" id="KW-0694">RNA-binding</keyword>
<evidence type="ECO:0000256" key="1">
    <source>
        <dbReference type="ARBA" id="ARBA00022737"/>
    </source>
</evidence>
<proteinExistence type="predicted"/>
<protein>
    <submittedName>
        <fullName evidence="6">RNA-binding protein</fullName>
    </submittedName>
</protein>
<keyword evidence="7" id="KW-1185">Reference proteome</keyword>
<dbReference type="GO" id="GO:0005737">
    <property type="term" value="C:cytoplasm"/>
    <property type="evidence" value="ECO:0007669"/>
    <property type="project" value="UniProtKB-ARBA"/>
</dbReference>
<dbReference type="GeneID" id="40321824"/>
<dbReference type="Gene3D" id="3.30.70.330">
    <property type="match status" value="1"/>
</dbReference>
<evidence type="ECO:0000313" key="7">
    <source>
        <dbReference type="Proteomes" id="UP000284403"/>
    </source>
</evidence>
<evidence type="ECO:0000256" key="4">
    <source>
        <dbReference type="SAM" id="MobiDB-lite"/>
    </source>
</evidence>
<dbReference type="GO" id="GO:0009967">
    <property type="term" value="P:positive regulation of signal transduction"/>
    <property type="evidence" value="ECO:0007669"/>
    <property type="project" value="UniProtKB-ARBA"/>
</dbReference>
<gene>
    <name evidence="6" type="ORF">Tco025E_08213</name>
</gene>
<dbReference type="OrthoDB" id="439808at2759"/>
<evidence type="ECO:0000256" key="2">
    <source>
        <dbReference type="ARBA" id="ARBA00022884"/>
    </source>
</evidence>
<dbReference type="InterPro" id="IPR050502">
    <property type="entry name" value="Euk_RNA-bind_prot"/>
</dbReference>
<dbReference type="Pfam" id="PF00076">
    <property type="entry name" value="RRM_1"/>
    <property type="match status" value="1"/>
</dbReference>
<name>A0A422NDE1_9TRYP</name>
<dbReference type="GO" id="GO:0010629">
    <property type="term" value="P:negative regulation of gene expression"/>
    <property type="evidence" value="ECO:0007669"/>
    <property type="project" value="UniProtKB-ARBA"/>
</dbReference>
<dbReference type="AlphaFoldDB" id="A0A422NDE1"/>
<dbReference type="PROSITE" id="PS50102">
    <property type="entry name" value="RRM"/>
    <property type="match status" value="1"/>
</dbReference>
<dbReference type="SMART" id="SM00360">
    <property type="entry name" value="RRM"/>
    <property type="match status" value="1"/>
</dbReference>
<dbReference type="EMBL" id="MKKU01000719">
    <property type="protein sequence ID" value="RNF03491.1"/>
    <property type="molecule type" value="Genomic_DNA"/>
</dbReference>
<comment type="caution">
    <text evidence="6">The sequence shown here is derived from an EMBL/GenBank/DDBJ whole genome shotgun (WGS) entry which is preliminary data.</text>
</comment>
<feature type="domain" description="RRM" evidence="5">
    <location>
        <begin position="77"/>
        <end position="155"/>
    </location>
</feature>
<dbReference type="Proteomes" id="UP000284403">
    <property type="component" value="Unassembled WGS sequence"/>
</dbReference>
<reference evidence="6 7" key="1">
    <citation type="journal article" date="2018" name="BMC Genomics">
        <title>Genomic comparison of Trypanosoma conorhini and Trypanosoma rangeli to Trypanosoma cruzi strains of high and low virulence.</title>
        <authorList>
            <person name="Bradwell K.R."/>
            <person name="Koparde V.N."/>
            <person name="Matveyev A.V."/>
            <person name="Serrano M.G."/>
            <person name="Alves J.M."/>
            <person name="Parikh H."/>
            <person name="Huang B."/>
            <person name="Lee V."/>
            <person name="Espinosa-Alvarez O."/>
            <person name="Ortiz P.A."/>
            <person name="Costa-Martins A.G."/>
            <person name="Teixeira M.M."/>
            <person name="Buck G.A."/>
        </authorList>
    </citation>
    <scope>NUCLEOTIDE SEQUENCE [LARGE SCALE GENOMIC DNA]</scope>
    <source>
        <strain evidence="6 7">025E</strain>
    </source>
</reference>
<feature type="region of interest" description="Disordered" evidence="4">
    <location>
        <begin position="1"/>
        <end position="69"/>
    </location>
</feature>
<dbReference type="PANTHER" id="PTHR48025:SF1">
    <property type="entry name" value="RRM DOMAIN-CONTAINING PROTEIN"/>
    <property type="match status" value="1"/>
</dbReference>
<evidence type="ECO:0000259" key="5">
    <source>
        <dbReference type="PROSITE" id="PS50102"/>
    </source>
</evidence>
<sequence length="201" mass="22126">MSVESGANNLAAEEAPQPPRSESESVGVRESGVASSSVVTQQSPEQLPKGGEESVPSNSNSFSVARPSVATDPEPLRNLIVNYIPPMMDEMQLCSLFGQFGPIESVKIIYDRETRESRGYGFVKYVHYFSASYAANSLNGYCIAGKRLKVAYANVEAAWEAYNALRASAMMFSLPQQAALQNVFYQQMLLARQEGDERHQR</sequence>
<dbReference type="InterPro" id="IPR035979">
    <property type="entry name" value="RBD_domain_sf"/>
</dbReference>
<dbReference type="InterPro" id="IPR000504">
    <property type="entry name" value="RRM_dom"/>
</dbReference>
<accession>A0A422NDE1</accession>
<evidence type="ECO:0000313" key="6">
    <source>
        <dbReference type="EMBL" id="RNF03491.1"/>
    </source>
</evidence>
<dbReference type="SUPFAM" id="SSF54928">
    <property type="entry name" value="RNA-binding domain, RBD"/>
    <property type="match status" value="1"/>
</dbReference>
<dbReference type="GO" id="GO:0003729">
    <property type="term" value="F:mRNA binding"/>
    <property type="evidence" value="ECO:0007669"/>
    <property type="project" value="TreeGrafter"/>
</dbReference>
<dbReference type="PANTHER" id="PTHR48025">
    <property type="entry name" value="OS02G0815200 PROTEIN"/>
    <property type="match status" value="1"/>
</dbReference>
<dbReference type="RefSeq" id="XP_029224855.1">
    <property type="nucleotide sequence ID" value="XM_029375068.1"/>
</dbReference>
<feature type="compositionally biased region" description="Low complexity" evidence="4">
    <location>
        <begin position="24"/>
        <end position="39"/>
    </location>
</feature>
<keyword evidence="1" id="KW-0677">Repeat</keyword>
<dbReference type="FunFam" id="3.30.70.330:FF:000383">
    <property type="entry name" value="Sex lethal, isoform D"/>
    <property type="match status" value="1"/>
</dbReference>